<organism evidence="2 3">
    <name type="scientific">Lecanosticta acicola</name>
    <dbReference type="NCBI Taxonomy" id="111012"/>
    <lineage>
        <taxon>Eukaryota</taxon>
        <taxon>Fungi</taxon>
        <taxon>Dikarya</taxon>
        <taxon>Ascomycota</taxon>
        <taxon>Pezizomycotina</taxon>
        <taxon>Dothideomycetes</taxon>
        <taxon>Dothideomycetidae</taxon>
        <taxon>Mycosphaerellales</taxon>
        <taxon>Mycosphaerellaceae</taxon>
        <taxon>Lecanosticta</taxon>
    </lineage>
</organism>
<name>A0AAI9E8U1_9PEZI</name>
<accession>A0AAI9E8U1</accession>
<evidence type="ECO:0000313" key="3">
    <source>
        <dbReference type="Proteomes" id="UP001296104"/>
    </source>
</evidence>
<protein>
    <submittedName>
        <fullName evidence="2">Uncharacterized protein</fullName>
    </submittedName>
</protein>
<reference evidence="2" key="1">
    <citation type="submission" date="2023-11" db="EMBL/GenBank/DDBJ databases">
        <authorList>
            <person name="Alioto T."/>
            <person name="Alioto T."/>
            <person name="Gomez Garrido J."/>
        </authorList>
    </citation>
    <scope>NUCLEOTIDE SEQUENCE</scope>
</reference>
<feature type="region of interest" description="Disordered" evidence="1">
    <location>
        <begin position="93"/>
        <end position="150"/>
    </location>
</feature>
<feature type="compositionally biased region" description="Basic and acidic residues" evidence="1">
    <location>
        <begin position="120"/>
        <end position="130"/>
    </location>
</feature>
<proteinExistence type="predicted"/>
<dbReference type="Proteomes" id="UP001296104">
    <property type="component" value="Unassembled WGS sequence"/>
</dbReference>
<evidence type="ECO:0000256" key="1">
    <source>
        <dbReference type="SAM" id="MobiDB-lite"/>
    </source>
</evidence>
<gene>
    <name evidence="2" type="ORF">LECACI_7A004294</name>
</gene>
<comment type="caution">
    <text evidence="2">The sequence shown here is derived from an EMBL/GenBank/DDBJ whole genome shotgun (WGS) entry which is preliminary data.</text>
</comment>
<sequence>MASNPKCDAPCVLPVPWIPNITKARTALWSTAAVIVASTALYRRLHGKPRESVRQILWPAIKIIEPIDLVFYTVVTVAVGLYELADYLDLFPGTKEPPAGSDPELASEDELQSLNASMRTLHEGSPDRLRSISASPSVDRTANAPDDGPS</sequence>
<dbReference type="EMBL" id="CAVMBE010000023">
    <property type="protein sequence ID" value="CAK4005626.1"/>
    <property type="molecule type" value="Genomic_DNA"/>
</dbReference>
<keyword evidence="3" id="KW-1185">Reference proteome</keyword>
<dbReference type="AlphaFoldDB" id="A0AAI9E8U1"/>
<evidence type="ECO:0000313" key="2">
    <source>
        <dbReference type="EMBL" id="CAK4005626.1"/>
    </source>
</evidence>